<sequence length="478" mass="48964">MRDGGQGRRRVGAGVGVTTAEEAADAAGLVGRHLSHTPAELHARAERRLPGGRHTAAGLGGGRGEAGGGRVHRRSRSRGGERGRRGSGGGGGSGGGRGQTGRGPGGGLLVGADGGHGDGGGRERVDQRPGRGGGDAVDRDGPRRDGRGGGRGHRSRCTGRGRHRRGREQLALAQHVGRVREALAVELLHRRPAALEAERGQRGADVGGGPQPRVVHPGVAGGAGDAQQKGAGLQQRDLVTLAEVAVGRDQAGEVADQHGQPGDATGLQTGPAQPHRGVHAGPHQAVEGRRAAAGQLQHLAGTGAGTDRPGALRGHGDHAGLPDHLDHPHDGEALGHEQDGVGDAPFHRPVDHGDRRDDGAPDRTAPVPAGQLGEQRALPRRLRRHGGQGQHGVLLERVGCEGARRCAGWGPGSGPGQAAGTDVTSGNGPVRLVSGTTRRRRDGRRRGRPRPYRPARPDGASGRTRCCARAGRPRSTGR</sequence>
<dbReference type="EMBL" id="QGTX01000001">
    <property type="protein sequence ID" value="PWW25261.1"/>
    <property type="molecule type" value="Genomic_DNA"/>
</dbReference>
<feature type="compositionally biased region" description="Gly residues" evidence="1">
    <location>
        <begin position="58"/>
        <end position="69"/>
    </location>
</feature>
<evidence type="ECO:0000313" key="3">
    <source>
        <dbReference type="Proteomes" id="UP000246661"/>
    </source>
</evidence>
<feature type="compositionally biased region" description="Basic and acidic residues" evidence="1">
    <location>
        <begin position="136"/>
        <end position="148"/>
    </location>
</feature>
<name>A0A317QQY6_9ACTN</name>
<accession>A0A317QQY6</accession>
<reference evidence="3" key="1">
    <citation type="submission" date="2018-05" db="EMBL/GenBank/DDBJ databases">
        <authorList>
            <person name="Klenk H.-P."/>
            <person name="Huntemann M."/>
            <person name="Clum A."/>
            <person name="Pillay M."/>
            <person name="Palaniappan K."/>
            <person name="Varghese N."/>
            <person name="Mikhailova N."/>
            <person name="Stamatis D."/>
            <person name="Reddy T."/>
            <person name="Daum C."/>
            <person name="Shapiro N."/>
            <person name="Ivanova N."/>
            <person name="Kyrpides N."/>
            <person name="Woyke T."/>
        </authorList>
    </citation>
    <scope>NUCLEOTIDE SEQUENCE [LARGE SCALE GENOMIC DNA]</scope>
    <source>
        <strain evidence="3">DSM 45417</strain>
    </source>
</reference>
<gene>
    <name evidence="2" type="ORF">JD79_04460</name>
</gene>
<comment type="caution">
    <text evidence="2">The sequence shown here is derived from an EMBL/GenBank/DDBJ whole genome shotgun (WGS) entry which is preliminary data.</text>
</comment>
<feature type="region of interest" description="Disordered" evidence="1">
    <location>
        <begin position="196"/>
        <end position="234"/>
    </location>
</feature>
<feature type="compositionally biased region" description="Basic residues" evidence="1">
    <location>
        <begin position="150"/>
        <end position="166"/>
    </location>
</feature>
<feature type="compositionally biased region" description="Basic residues" evidence="1">
    <location>
        <begin position="437"/>
        <end position="453"/>
    </location>
</feature>
<feature type="compositionally biased region" description="Gly residues" evidence="1">
    <location>
        <begin position="86"/>
        <end position="114"/>
    </location>
</feature>
<feature type="region of interest" description="Disordered" evidence="1">
    <location>
        <begin position="411"/>
        <end position="478"/>
    </location>
</feature>
<dbReference type="AlphaFoldDB" id="A0A317QQY6"/>
<feature type="region of interest" description="Disordered" evidence="1">
    <location>
        <begin position="251"/>
        <end position="390"/>
    </location>
</feature>
<feature type="region of interest" description="Disordered" evidence="1">
    <location>
        <begin position="28"/>
        <end position="167"/>
    </location>
</feature>
<evidence type="ECO:0000313" key="2">
    <source>
        <dbReference type="EMBL" id="PWW25261.1"/>
    </source>
</evidence>
<feature type="compositionally biased region" description="Basic and acidic residues" evidence="1">
    <location>
        <begin position="314"/>
        <end position="361"/>
    </location>
</feature>
<evidence type="ECO:0000256" key="1">
    <source>
        <dbReference type="SAM" id="MobiDB-lite"/>
    </source>
</evidence>
<protein>
    <submittedName>
        <fullName evidence="2">Uncharacterized protein</fullName>
    </submittedName>
</protein>
<feature type="compositionally biased region" description="Basic and acidic residues" evidence="1">
    <location>
        <begin position="39"/>
        <end position="49"/>
    </location>
</feature>
<organism evidence="2 3">
    <name type="scientific">Geodermatophilus normandii</name>
    <dbReference type="NCBI Taxonomy" id="1137989"/>
    <lineage>
        <taxon>Bacteria</taxon>
        <taxon>Bacillati</taxon>
        <taxon>Actinomycetota</taxon>
        <taxon>Actinomycetes</taxon>
        <taxon>Geodermatophilales</taxon>
        <taxon>Geodermatophilaceae</taxon>
        <taxon>Geodermatophilus</taxon>
    </lineage>
</organism>
<dbReference type="Proteomes" id="UP000246661">
    <property type="component" value="Unassembled WGS sequence"/>
</dbReference>
<keyword evidence="3" id="KW-1185">Reference proteome</keyword>
<feature type="compositionally biased region" description="Low complexity" evidence="1">
    <location>
        <begin position="225"/>
        <end position="234"/>
    </location>
</feature>
<feature type="compositionally biased region" description="Basic and acidic residues" evidence="1">
    <location>
        <begin position="115"/>
        <end position="129"/>
    </location>
</feature>
<proteinExistence type="predicted"/>